<dbReference type="OrthoDB" id="5417895at2759"/>
<dbReference type="PANTHER" id="PTHR35392:SF2">
    <property type="entry name" value="ZN(II)2CYS6 TRANSCRIPTION FACTOR (EUROFUNG)"/>
    <property type="match status" value="1"/>
</dbReference>
<evidence type="ECO:0000256" key="1">
    <source>
        <dbReference type="SAM" id="MobiDB-lite"/>
    </source>
</evidence>
<dbReference type="InterPro" id="IPR052973">
    <property type="entry name" value="Fungal_sec-metab_reg_TF"/>
</dbReference>
<dbReference type="Proteomes" id="UP000222788">
    <property type="component" value="Unassembled WGS sequence"/>
</dbReference>
<feature type="compositionally biased region" description="Polar residues" evidence="1">
    <location>
        <begin position="200"/>
        <end position="227"/>
    </location>
</feature>
<feature type="region of interest" description="Disordered" evidence="1">
    <location>
        <begin position="137"/>
        <end position="176"/>
    </location>
</feature>
<dbReference type="AlphaFoldDB" id="A0A2C5X5C0"/>
<sequence length="858" mass="94167">MGRKPNPLILEFFQRGPKLADNSNRYPHTCKLCGEDFPKGRIDSLTGHITKSGKCPAISETERINACLTLHGIPSVPPVAERLSTGVAAHNAVDVASATDTILAQQWSALEALAEASRQVDMSEKHDRPGSALVHVQLSNGDSSGMGNMSGNGLQGADRFDLPDQFTLDNPPSSYDATTAAMAQQSLNSLLPPEFHPDPTSGSPSHSLLTTNTHDTDSTAHAVSNGISKPHSPITESLATKDQRDELKNDDQQRQSQELKGNQNNEQHEHHYSHDDLVLSSTDVARLEAASAATDLSVAEAATARLTNSLLDPQLVASQATHALPTVHDDHEAQAAHGAQMAQVSHEPHVTHSTQEAVQQAVEQAQAQAQADVDAQVQAQAQAHADAVAAVAAAAVANSNASESHAFQVGDNADWGGMTYVTNKSQPAVARDLSRTPVPGHRGGVRLGATDLSPNGRPKHARARFSAARRKEVQEVRKLGACIRCRILRKTCGKGDPCETCCKVLSPRVWRAGCVRTRLHEQLELYSAGVQVVLAQNRYNMIKSTVQLATGESYIEGSLFPTAESKIIFRTFEISTHKEGTPPEQGPEMETRAIMIDCDSEDMPAKIEEYMRQVLPLLIEHEPSPVVRVILTTAVEALNETEDELLRHALELWGLVDIIDRERQWHILEKRPSENLERWIRDPNERLGIDIYSVMLIQLNAAAERKGNTTSRSLLNKMQRYLQDSKVKIGFRMFLTALVFLNSIEKSTWGFRAWEQQNLRGGWPLERQPETFIGQGANLASLLKLLLGCRRVLPQVNRDEETGLLFPNESAGPEFAAFYKNIGVTDETLRTRQEKAEFNPVDSRCLELTLCSQLLLGN</sequence>
<reference evidence="2 3" key="1">
    <citation type="journal article" date="2013" name="Fungal Biol.">
        <title>Analysis of microsatellite markers in the genome of the plant pathogen Ceratocystis fimbriata.</title>
        <authorList>
            <person name="Simpson M.C."/>
            <person name="Wilken P.M."/>
            <person name="Coetzee M.P."/>
            <person name="Wingfield M.J."/>
            <person name="Wingfield B.D."/>
        </authorList>
    </citation>
    <scope>NUCLEOTIDE SEQUENCE [LARGE SCALE GENOMIC DNA]</scope>
    <source>
        <strain evidence="2 3">CBS 114723</strain>
    </source>
</reference>
<feature type="region of interest" description="Disordered" evidence="1">
    <location>
        <begin position="190"/>
        <end position="272"/>
    </location>
</feature>
<comment type="caution">
    <text evidence="2">The sequence shown here is derived from an EMBL/GenBank/DDBJ whole genome shotgun (WGS) entry which is preliminary data.</text>
</comment>
<evidence type="ECO:0000313" key="3">
    <source>
        <dbReference type="Proteomes" id="UP000222788"/>
    </source>
</evidence>
<feature type="region of interest" description="Disordered" evidence="1">
    <location>
        <begin position="433"/>
        <end position="464"/>
    </location>
</feature>
<feature type="compositionally biased region" description="Basic and acidic residues" evidence="1">
    <location>
        <begin position="239"/>
        <end position="253"/>
    </location>
</feature>
<feature type="compositionally biased region" description="Polar residues" evidence="1">
    <location>
        <begin position="167"/>
        <end position="176"/>
    </location>
</feature>
<organism evidence="2 3">
    <name type="scientific">Ceratocystis fimbriata CBS 114723</name>
    <dbReference type="NCBI Taxonomy" id="1035309"/>
    <lineage>
        <taxon>Eukaryota</taxon>
        <taxon>Fungi</taxon>
        <taxon>Dikarya</taxon>
        <taxon>Ascomycota</taxon>
        <taxon>Pezizomycotina</taxon>
        <taxon>Sordariomycetes</taxon>
        <taxon>Hypocreomycetidae</taxon>
        <taxon>Microascales</taxon>
        <taxon>Ceratocystidaceae</taxon>
        <taxon>Ceratocystis</taxon>
    </lineage>
</organism>
<gene>
    <name evidence="2" type="ORF">CFIMG_007190RA00001</name>
</gene>
<dbReference type="STRING" id="1035309.A0A2C5X5C0"/>
<protein>
    <submittedName>
        <fullName evidence="2">Uncharacterized protein</fullName>
    </submittedName>
</protein>
<evidence type="ECO:0000313" key="2">
    <source>
        <dbReference type="EMBL" id="PHH56249.1"/>
    </source>
</evidence>
<dbReference type="PANTHER" id="PTHR35392">
    <property type="entry name" value="ZN(II)2CYS6 TRANSCRIPTION FACTOR (EUROFUNG)-RELATED-RELATED"/>
    <property type="match status" value="1"/>
</dbReference>
<accession>A0A2C5X5C0</accession>
<dbReference type="EMBL" id="APWK03000001">
    <property type="protein sequence ID" value="PHH56249.1"/>
    <property type="molecule type" value="Genomic_DNA"/>
</dbReference>
<reference evidence="2 3" key="2">
    <citation type="journal article" date="2013" name="IMA Fungus">
        <title>IMA Genome-F 1: Ceratocystis fimbriata: Draft nuclear genome sequence for the plant pathogen, Ceratocystis fimbriata.</title>
        <authorList>
            <person name="Wilken P.M."/>
            <person name="Steenkamp E.T."/>
            <person name="Wingfield M.J."/>
            <person name="de Beer Z.W."/>
            <person name="Wingfield B.D."/>
        </authorList>
    </citation>
    <scope>NUCLEOTIDE SEQUENCE [LARGE SCALE GENOMIC DNA]</scope>
    <source>
        <strain evidence="2 3">CBS 114723</strain>
    </source>
</reference>
<proteinExistence type="predicted"/>
<name>A0A2C5X5C0_9PEZI</name>
<keyword evidence="3" id="KW-1185">Reference proteome</keyword>
<feature type="compositionally biased region" description="Polar residues" evidence="1">
    <location>
        <begin position="254"/>
        <end position="265"/>
    </location>
</feature>